<dbReference type="PROSITE" id="PS50076">
    <property type="entry name" value="DNAJ_2"/>
    <property type="match status" value="1"/>
</dbReference>
<protein>
    <submittedName>
        <fullName evidence="5">Myb domain-containing protein</fullName>
    </submittedName>
</protein>
<dbReference type="EMBL" id="ADBJ01000017">
    <property type="protein sequence ID" value="EFA82989.1"/>
    <property type="molecule type" value="Genomic_DNA"/>
</dbReference>
<dbReference type="InterPro" id="IPR044634">
    <property type="entry name" value="Zuotin/DnaJC2"/>
</dbReference>
<feature type="region of interest" description="Disordered" evidence="1">
    <location>
        <begin position="406"/>
        <end position="445"/>
    </location>
</feature>
<feature type="domain" description="J" evidence="2">
    <location>
        <begin position="102"/>
        <end position="168"/>
    </location>
</feature>
<dbReference type="InterPro" id="IPR018253">
    <property type="entry name" value="DnaJ_domain_CS"/>
</dbReference>
<evidence type="ECO:0000256" key="1">
    <source>
        <dbReference type="SAM" id="MobiDB-lite"/>
    </source>
</evidence>
<dbReference type="SUPFAM" id="SSF46565">
    <property type="entry name" value="Chaperone J-domain"/>
    <property type="match status" value="1"/>
</dbReference>
<dbReference type="GO" id="GO:0051083">
    <property type="term" value="P:'de novo' cotranslational protein folding"/>
    <property type="evidence" value="ECO:0007669"/>
    <property type="project" value="InterPro"/>
</dbReference>
<feature type="compositionally biased region" description="Basic and acidic residues" evidence="1">
    <location>
        <begin position="577"/>
        <end position="591"/>
    </location>
</feature>
<feature type="compositionally biased region" description="Basic and acidic residues" evidence="1">
    <location>
        <begin position="285"/>
        <end position="297"/>
    </location>
</feature>
<feature type="region of interest" description="Disordered" evidence="1">
    <location>
        <begin position="544"/>
        <end position="591"/>
    </location>
</feature>
<dbReference type="InterPro" id="IPR001005">
    <property type="entry name" value="SANT/Myb"/>
</dbReference>
<dbReference type="CDD" id="cd00167">
    <property type="entry name" value="SANT"/>
    <property type="match status" value="2"/>
</dbReference>
<dbReference type="InterPro" id="IPR001623">
    <property type="entry name" value="DnaJ_domain"/>
</dbReference>
<dbReference type="PROSITE" id="PS00636">
    <property type="entry name" value="DNAJ_1"/>
    <property type="match status" value="1"/>
</dbReference>
<dbReference type="InterPro" id="IPR054076">
    <property type="entry name" value="ZUO1-like_ZHD"/>
</dbReference>
<name>D3B6L9_HETP5</name>
<comment type="caution">
    <text evidence="5">The sequence shown here is derived from an EMBL/GenBank/DDBJ whole genome shotgun (WGS) entry which is preliminary data.</text>
</comment>
<gene>
    <name evidence="5" type="ORF">PPL_03768</name>
</gene>
<dbReference type="SMART" id="SM00271">
    <property type="entry name" value="DnaJ"/>
    <property type="match status" value="1"/>
</dbReference>
<feature type="region of interest" description="Disordered" evidence="1">
    <location>
        <begin position="285"/>
        <end position="348"/>
    </location>
</feature>
<feature type="compositionally biased region" description="Basic and acidic residues" evidence="1">
    <location>
        <begin position="304"/>
        <end position="348"/>
    </location>
</feature>
<sequence length="641" mass="74458">MDLVVSVGSPSTEYWKEGDQVREFYYSSLGGWPCIRSVDPVGKGFEFVWKKLQRKEHDTGVYEDINQADDDEDEEDNVSDEHFNALKEKYKNKSKDWLKDIDHYEIMGLGHLRWRATENDIKVAYKKMILICHPDKNEGGSDEAFKTLQKAYDVLGDPKKRRTYDSKEPFDDTLPSSYEADRGDFFKVFEPVFEMNSRWSSIQPAPKIGNMETPYEKVLKFYDFWWGFKSWRDFSFDDDYDLEQAESRDEKRWMEKQNEKKRSKLRKDESSRILELANMAYKRDPRILKKQRDEEQARQQAKQAKIDAKLKAQEEKERAELEEKQRREAEEKRLKEEELEKKNKKKEETKIINRAKNGFRKLCYGPPEPLYMPSPPTIEEVEFICGELSHLELVEYTQELSAMAAETEKKRQSFKSKFEALQSDKKERERIANDSKKAKQEEIQNDRLWTDDELSQLAKAIQKFPAGCQNRWESIATMVPTRSLKEVINKAKEAQPTKAFAKPAVQTTSAYEKFKSKVGEKPIASDLTSRQEIDPTAPAAVALKVAKEAAPSKESSTTTTTSTTATSTPAAPSKESSTPKEDKKKEEQWSVDEQKLLEEGLQKFDKSLGDRWDQIAKNVGTKSKKECVARYKYLVALYKSK</sequence>
<dbReference type="InterPro" id="IPR036869">
    <property type="entry name" value="J_dom_sf"/>
</dbReference>
<dbReference type="RefSeq" id="XP_020435106.1">
    <property type="nucleotide sequence ID" value="XM_020574692.1"/>
</dbReference>
<dbReference type="SUPFAM" id="SSF46689">
    <property type="entry name" value="Homeodomain-like"/>
    <property type="match status" value="2"/>
</dbReference>
<evidence type="ECO:0000313" key="5">
    <source>
        <dbReference type="EMBL" id="EFA82989.1"/>
    </source>
</evidence>
<dbReference type="STRING" id="670386.D3B6L9"/>
<dbReference type="InterPro" id="IPR009057">
    <property type="entry name" value="Homeodomain-like_sf"/>
</dbReference>
<dbReference type="Pfam" id="PF00249">
    <property type="entry name" value="Myb_DNA-binding"/>
    <property type="match status" value="1"/>
</dbReference>
<dbReference type="SMART" id="SM00717">
    <property type="entry name" value="SANT"/>
    <property type="match status" value="2"/>
</dbReference>
<keyword evidence="6" id="KW-1185">Reference proteome</keyword>
<dbReference type="GO" id="GO:0030544">
    <property type="term" value="F:Hsp70 protein binding"/>
    <property type="evidence" value="ECO:0007669"/>
    <property type="project" value="InterPro"/>
</dbReference>
<dbReference type="Pfam" id="PF00226">
    <property type="entry name" value="DnaJ"/>
    <property type="match status" value="1"/>
</dbReference>
<reference evidence="5 6" key="1">
    <citation type="journal article" date="2011" name="Genome Res.">
        <title>Phylogeny-wide analysis of social amoeba genomes highlights ancient origins for complex intercellular communication.</title>
        <authorList>
            <person name="Heidel A.J."/>
            <person name="Lawal H.M."/>
            <person name="Felder M."/>
            <person name="Schilde C."/>
            <person name="Helps N.R."/>
            <person name="Tunggal B."/>
            <person name="Rivero F."/>
            <person name="John U."/>
            <person name="Schleicher M."/>
            <person name="Eichinger L."/>
            <person name="Platzer M."/>
            <person name="Noegel A.A."/>
            <person name="Schaap P."/>
            <person name="Gloeckner G."/>
        </authorList>
    </citation>
    <scope>NUCLEOTIDE SEQUENCE [LARGE SCALE GENOMIC DNA]</scope>
    <source>
        <strain evidence="6">ATCC 26659 / Pp 5 / PN500</strain>
    </source>
</reference>
<organism evidence="5 6">
    <name type="scientific">Heterostelium pallidum (strain ATCC 26659 / Pp 5 / PN500)</name>
    <name type="common">Cellular slime mold</name>
    <name type="synonym">Polysphondylium pallidum</name>
    <dbReference type="NCBI Taxonomy" id="670386"/>
    <lineage>
        <taxon>Eukaryota</taxon>
        <taxon>Amoebozoa</taxon>
        <taxon>Evosea</taxon>
        <taxon>Eumycetozoa</taxon>
        <taxon>Dictyostelia</taxon>
        <taxon>Acytosteliales</taxon>
        <taxon>Acytosteliaceae</taxon>
        <taxon>Heterostelium</taxon>
    </lineage>
</organism>
<feature type="region of interest" description="Disordered" evidence="1">
    <location>
        <begin position="247"/>
        <end position="267"/>
    </location>
</feature>
<dbReference type="PANTHER" id="PTHR43999:SF1">
    <property type="entry name" value="DNAJ HOMOLOG SUBFAMILY C MEMBER 2"/>
    <property type="match status" value="1"/>
</dbReference>
<dbReference type="GO" id="GO:0006450">
    <property type="term" value="P:regulation of translational fidelity"/>
    <property type="evidence" value="ECO:0007669"/>
    <property type="project" value="InterPro"/>
</dbReference>
<evidence type="ECO:0000259" key="3">
    <source>
        <dbReference type="PROSITE" id="PS50090"/>
    </source>
</evidence>
<dbReference type="GO" id="GO:0043022">
    <property type="term" value="F:ribosome binding"/>
    <property type="evidence" value="ECO:0007669"/>
    <property type="project" value="InterPro"/>
</dbReference>
<dbReference type="Gene3D" id="1.10.287.110">
    <property type="entry name" value="DnaJ domain"/>
    <property type="match status" value="1"/>
</dbReference>
<evidence type="ECO:0000313" key="6">
    <source>
        <dbReference type="Proteomes" id="UP000001396"/>
    </source>
</evidence>
<proteinExistence type="predicted"/>
<feature type="domain" description="Myb-like" evidence="3">
    <location>
        <begin position="581"/>
        <end position="635"/>
    </location>
</feature>
<dbReference type="PANTHER" id="PTHR43999">
    <property type="entry name" value="DNAJ HOMOLOG SUBFAMILY C MEMBER 2"/>
    <property type="match status" value="1"/>
</dbReference>
<evidence type="ECO:0000259" key="4">
    <source>
        <dbReference type="PROSITE" id="PS51293"/>
    </source>
</evidence>
<dbReference type="PROSITE" id="PS51293">
    <property type="entry name" value="SANT"/>
    <property type="match status" value="1"/>
</dbReference>
<dbReference type="CDD" id="cd06257">
    <property type="entry name" value="DnaJ"/>
    <property type="match status" value="1"/>
</dbReference>
<feature type="domain" description="Myb-like" evidence="3">
    <location>
        <begin position="449"/>
        <end position="490"/>
    </location>
</feature>
<accession>D3B6L9</accession>
<dbReference type="InParanoid" id="D3B6L9"/>
<dbReference type="Gene3D" id="1.10.10.60">
    <property type="entry name" value="Homeodomain-like"/>
    <property type="match status" value="2"/>
</dbReference>
<evidence type="ECO:0000259" key="2">
    <source>
        <dbReference type="PROSITE" id="PS50076"/>
    </source>
</evidence>
<dbReference type="GO" id="GO:0005829">
    <property type="term" value="C:cytosol"/>
    <property type="evidence" value="ECO:0007669"/>
    <property type="project" value="TreeGrafter"/>
</dbReference>
<dbReference type="PROSITE" id="PS50090">
    <property type="entry name" value="MYB_LIKE"/>
    <property type="match status" value="2"/>
</dbReference>
<dbReference type="Proteomes" id="UP000001396">
    <property type="component" value="Unassembled WGS sequence"/>
</dbReference>
<feature type="domain" description="SANT" evidence="4">
    <location>
        <begin position="584"/>
        <end position="641"/>
    </location>
</feature>
<dbReference type="AlphaFoldDB" id="D3B6L9"/>
<dbReference type="InterPro" id="IPR017884">
    <property type="entry name" value="SANT_dom"/>
</dbReference>
<dbReference type="GeneID" id="31359255"/>
<dbReference type="OMA" id="SFWYDFD"/>
<dbReference type="Pfam" id="PF23082">
    <property type="entry name" value="Myb_DNA-binding_2"/>
    <property type="match status" value="1"/>
</dbReference>
<dbReference type="FunCoup" id="D3B6L9">
    <property type="interactions" value="510"/>
</dbReference>
<feature type="compositionally biased region" description="Low complexity" evidence="1">
    <location>
        <begin position="552"/>
        <end position="576"/>
    </location>
</feature>
<dbReference type="Pfam" id="PF21884">
    <property type="entry name" value="ZUO1-like_ZHD"/>
    <property type="match status" value="1"/>
</dbReference>